<protein>
    <recommendedName>
        <fullName evidence="2">Ig-like domain-containing protein</fullName>
    </recommendedName>
</protein>
<evidence type="ECO:0000256" key="1">
    <source>
        <dbReference type="ARBA" id="ARBA00023319"/>
    </source>
</evidence>
<proteinExistence type="predicted"/>
<reference evidence="3 4" key="1">
    <citation type="journal article" date="2018" name="Gigascience">
        <title>Genomes of trombidid mites reveal novel predicted allergens and laterally-transferred genes associated with secondary metabolism.</title>
        <authorList>
            <person name="Dong X."/>
            <person name="Chaisiri K."/>
            <person name="Xia D."/>
            <person name="Armstrong S.D."/>
            <person name="Fang Y."/>
            <person name="Donnelly M.J."/>
            <person name="Kadowaki T."/>
            <person name="McGarry J.W."/>
            <person name="Darby A.C."/>
            <person name="Makepeace B.L."/>
        </authorList>
    </citation>
    <scope>NUCLEOTIDE SEQUENCE [LARGE SCALE GENOMIC DNA]</scope>
    <source>
        <strain evidence="3">UoL-UT</strain>
    </source>
</reference>
<dbReference type="InterPro" id="IPR013098">
    <property type="entry name" value="Ig_I-set"/>
</dbReference>
<dbReference type="VEuPathDB" id="VectorBase:LDEU014359"/>
<dbReference type="EMBL" id="NCKV01056714">
    <property type="protein sequence ID" value="RWS01960.1"/>
    <property type="molecule type" value="Genomic_DNA"/>
</dbReference>
<dbReference type="FunFam" id="2.60.40.10:FF:000107">
    <property type="entry name" value="Myosin, light chain kinase a"/>
    <property type="match status" value="1"/>
</dbReference>
<name>A0A443QG11_9ACAR</name>
<dbReference type="InterPro" id="IPR036179">
    <property type="entry name" value="Ig-like_dom_sf"/>
</dbReference>
<gene>
    <name evidence="3" type="ORF">B4U80_10652</name>
</gene>
<dbReference type="STRING" id="299467.A0A443QG11"/>
<dbReference type="Proteomes" id="UP000288716">
    <property type="component" value="Unassembled WGS sequence"/>
</dbReference>
<dbReference type="SUPFAM" id="SSF48726">
    <property type="entry name" value="Immunoglobulin"/>
    <property type="match status" value="1"/>
</dbReference>
<accession>A0A443QG11</accession>
<dbReference type="PROSITE" id="PS50835">
    <property type="entry name" value="IG_LIKE"/>
    <property type="match status" value="1"/>
</dbReference>
<comment type="caution">
    <text evidence="3">The sequence shown here is derived from an EMBL/GenBank/DDBJ whole genome shotgun (WGS) entry which is preliminary data.</text>
</comment>
<dbReference type="Gene3D" id="2.60.40.10">
    <property type="entry name" value="Immunoglobulins"/>
    <property type="match status" value="1"/>
</dbReference>
<dbReference type="InterPro" id="IPR013783">
    <property type="entry name" value="Ig-like_fold"/>
</dbReference>
<dbReference type="Pfam" id="PF07679">
    <property type="entry name" value="I-set"/>
    <property type="match status" value="1"/>
</dbReference>
<keyword evidence="1" id="KW-0393">Immunoglobulin domain</keyword>
<evidence type="ECO:0000313" key="4">
    <source>
        <dbReference type="Proteomes" id="UP000288716"/>
    </source>
</evidence>
<organism evidence="3 4">
    <name type="scientific">Leptotrombidium deliense</name>
    <dbReference type="NCBI Taxonomy" id="299467"/>
    <lineage>
        <taxon>Eukaryota</taxon>
        <taxon>Metazoa</taxon>
        <taxon>Ecdysozoa</taxon>
        <taxon>Arthropoda</taxon>
        <taxon>Chelicerata</taxon>
        <taxon>Arachnida</taxon>
        <taxon>Acari</taxon>
        <taxon>Acariformes</taxon>
        <taxon>Trombidiformes</taxon>
        <taxon>Prostigmata</taxon>
        <taxon>Anystina</taxon>
        <taxon>Parasitengona</taxon>
        <taxon>Trombiculoidea</taxon>
        <taxon>Trombiculidae</taxon>
        <taxon>Leptotrombidium</taxon>
    </lineage>
</organism>
<dbReference type="AlphaFoldDB" id="A0A443QG11"/>
<feature type="domain" description="Ig-like" evidence="2">
    <location>
        <begin position="1"/>
        <end position="65"/>
    </location>
</feature>
<dbReference type="OrthoDB" id="5982258at2759"/>
<dbReference type="InterPro" id="IPR007110">
    <property type="entry name" value="Ig-like_dom"/>
</dbReference>
<evidence type="ECO:0000259" key="2">
    <source>
        <dbReference type="PROSITE" id="PS50835"/>
    </source>
</evidence>
<keyword evidence="4" id="KW-1185">Reference proteome</keyword>
<evidence type="ECO:0000313" key="3">
    <source>
        <dbReference type="EMBL" id="RWS01960.1"/>
    </source>
</evidence>
<sequence length="79" mass="8916">MRGSEPLQFNWFKDRNAVVYETGKVNIETTSQLSTITVDNISQKDTGNYTCVVTNDVGKDSFTLNLIVKGIYNNSMQYV</sequence>